<dbReference type="KEGG" id="vcn:VOLCADRAFT_58524"/>
<dbReference type="InterPro" id="IPR051681">
    <property type="entry name" value="Ser/Thr_Kinases-Pseudokinases"/>
</dbReference>
<evidence type="ECO:0000313" key="2">
    <source>
        <dbReference type="EMBL" id="EFJ50274.1"/>
    </source>
</evidence>
<reference evidence="2 3" key="1">
    <citation type="journal article" date="2010" name="Science">
        <title>Genomic analysis of organismal complexity in the multicellular green alga Volvox carteri.</title>
        <authorList>
            <person name="Prochnik S.E."/>
            <person name="Umen J."/>
            <person name="Nedelcu A.M."/>
            <person name="Hallmann A."/>
            <person name="Miller S.M."/>
            <person name="Nishii I."/>
            <person name="Ferris P."/>
            <person name="Kuo A."/>
            <person name="Mitros T."/>
            <person name="Fritz-Laylin L.K."/>
            <person name="Hellsten U."/>
            <person name="Chapman J."/>
            <person name="Simakov O."/>
            <person name="Rensing S.A."/>
            <person name="Terry A."/>
            <person name="Pangilinan J."/>
            <person name="Kapitonov V."/>
            <person name="Jurka J."/>
            <person name="Salamov A."/>
            <person name="Shapiro H."/>
            <person name="Schmutz J."/>
            <person name="Grimwood J."/>
            <person name="Lindquist E."/>
            <person name="Lucas S."/>
            <person name="Grigoriev I.V."/>
            <person name="Schmitt R."/>
            <person name="Kirk D."/>
            <person name="Rokhsar D.S."/>
        </authorList>
    </citation>
    <scope>NUCLEOTIDE SEQUENCE [LARGE SCALE GENOMIC DNA]</scope>
    <source>
        <strain evidence="3">f. Nagariensis / Eve</strain>
    </source>
</reference>
<dbReference type="GO" id="GO:0004674">
    <property type="term" value="F:protein serine/threonine kinase activity"/>
    <property type="evidence" value="ECO:0007669"/>
    <property type="project" value="TreeGrafter"/>
</dbReference>
<evidence type="ECO:0000313" key="3">
    <source>
        <dbReference type="Proteomes" id="UP000001058"/>
    </source>
</evidence>
<dbReference type="SMART" id="SM00220">
    <property type="entry name" value="S_TKc"/>
    <property type="match status" value="1"/>
</dbReference>
<dbReference type="SUPFAM" id="SSF56112">
    <property type="entry name" value="Protein kinase-like (PK-like)"/>
    <property type="match status" value="1"/>
</dbReference>
<sequence length="166" mass="18322">MLETAADVAKAMVHMHAANVLHSDLKARNIMLKSSGTEGRGVTAKVADFGLSTRMEHQETHLSSCFQGTLTHMAPVMLEGRISKAADVYSFGILMWELFCAGDPFAGVPRAHIGHAITKEGRRPKFPPFAPRDYVALAARCWDPDAAQRPSFEQVLAELVRMREEM</sequence>
<feature type="domain" description="Protein kinase" evidence="1">
    <location>
        <begin position="1"/>
        <end position="166"/>
    </location>
</feature>
<feature type="non-terminal residue" evidence="2">
    <location>
        <position position="166"/>
    </location>
</feature>
<dbReference type="GeneID" id="9623599"/>
<dbReference type="GO" id="GO:0005524">
    <property type="term" value="F:ATP binding"/>
    <property type="evidence" value="ECO:0007669"/>
    <property type="project" value="InterPro"/>
</dbReference>
<dbReference type="Proteomes" id="UP000001058">
    <property type="component" value="Unassembled WGS sequence"/>
</dbReference>
<dbReference type="RefSeq" id="XP_002948894.1">
    <property type="nucleotide sequence ID" value="XM_002948848.1"/>
</dbReference>
<dbReference type="EMBL" id="GL378332">
    <property type="protein sequence ID" value="EFJ50274.1"/>
    <property type="molecule type" value="Genomic_DNA"/>
</dbReference>
<evidence type="ECO:0000259" key="1">
    <source>
        <dbReference type="PROSITE" id="PS50011"/>
    </source>
</evidence>
<dbReference type="eggNOG" id="KOG0192">
    <property type="taxonomic scope" value="Eukaryota"/>
</dbReference>
<dbReference type="InterPro" id="IPR008271">
    <property type="entry name" value="Ser/Thr_kinase_AS"/>
</dbReference>
<protein>
    <recommendedName>
        <fullName evidence="1">Protein kinase domain-containing protein</fullName>
    </recommendedName>
</protein>
<dbReference type="InParanoid" id="D8TR50"/>
<dbReference type="InterPro" id="IPR011009">
    <property type="entry name" value="Kinase-like_dom_sf"/>
</dbReference>
<dbReference type="InterPro" id="IPR001245">
    <property type="entry name" value="Ser-Thr/Tyr_kinase_cat_dom"/>
</dbReference>
<dbReference type="Pfam" id="PF07714">
    <property type="entry name" value="PK_Tyr_Ser-Thr"/>
    <property type="match status" value="1"/>
</dbReference>
<gene>
    <name evidence="2" type="ORF">VOLCADRAFT_58524</name>
</gene>
<dbReference type="OrthoDB" id="533232at2759"/>
<accession>D8TR50</accession>
<dbReference type="PANTHER" id="PTHR44329:SF214">
    <property type="entry name" value="PROTEIN KINASE DOMAIN-CONTAINING PROTEIN"/>
    <property type="match status" value="1"/>
</dbReference>
<dbReference type="STRING" id="3068.D8TR50"/>
<dbReference type="PANTHER" id="PTHR44329">
    <property type="entry name" value="SERINE/THREONINE-PROTEIN KINASE TNNI3K-RELATED"/>
    <property type="match status" value="1"/>
</dbReference>
<dbReference type="Gene3D" id="1.10.510.10">
    <property type="entry name" value="Transferase(Phosphotransferase) domain 1"/>
    <property type="match status" value="1"/>
</dbReference>
<dbReference type="PROSITE" id="PS00108">
    <property type="entry name" value="PROTEIN_KINASE_ST"/>
    <property type="match status" value="1"/>
</dbReference>
<name>D8TR50_VOLCA</name>
<dbReference type="AlphaFoldDB" id="D8TR50"/>
<dbReference type="InterPro" id="IPR000719">
    <property type="entry name" value="Prot_kinase_dom"/>
</dbReference>
<dbReference type="PROSITE" id="PS50011">
    <property type="entry name" value="PROTEIN_KINASE_DOM"/>
    <property type="match status" value="1"/>
</dbReference>
<keyword evidence="3" id="KW-1185">Reference proteome</keyword>
<organism evidence="3">
    <name type="scientific">Volvox carteri f. nagariensis</name>
    <dbReference type="NCBI Taxonomy" id="3068"/>
    <lineage>
        <taxon>Eukaryota</taxon>
        <taxon>Viridiplantae</taxon>
        <taxon>Chlorophyta</taxon>
        <taxon>core chlorophytes</taxon>
        <taxon>Chlorophyceae</taxon>
        <taxon>CS clade</taxon>
        <taxon>Chlamydomonadales</taxon>
        <taxon>Volvocaceae</taxon>
        <taxon>Volvox</taxon>
    </lineage>
</organism>
<proteinExistence type="predicted"/>
<dbReference type="PRINTS" id="PR00109">
    <property type="entry name" value="TYRKINASE"/>
</dbReference>